<dbReference type="FunFam" id="3.40.50.150:FF:000009">
    <property type="entry name" value="23S rRNA (Uracil(1939)-C(5))-methyltransferase RlmD"/>
    <property type="match status" value="1"/>
</dbReference>
<keyword evidence="1 4" id="KW-0489">Methyltransferase</keyword>
<dbReference type="Gene3D" id="3.40.50.150">
    <property type="entry name" value="Vaccinia Virus protein VP39"/>
    <property type="match status" value="1"/>
</dbReference>
<proteinExistence type="inferred from homology"/>
<gene>
    <name evidence="7" type="ORF">DSCW_10820</name>
</gene>
<feature type="binding site" evidence="4">
    <location>
        <position position="297"/>
    </location>
    <ligand>
        <name>S-adenosyl-L-methionine</name>
        <dbReference type="ChEBI" id="CHEBI:59789"/>
    </ligand>
</feature>
<feature type="active site" evidence="5">
    <location>
        <position position="419"/>
    </location>
</feature>
<dbReference type="InterPro" id="IPR012340">
    <property type="entry name" value="NA-bd_OB-fold"/>
</dbReference>
<dbReference type="Proteomes" id="UP000427769">
    <property type="component" value="Chromosome"/>
</dbReference>
<dbReference type="PROSITE" id="PS51687">
    <property type="entry name" value="SAM_MT_RNA_M5U"/>
    <property type="match status" value="1"/>
</dbReference>
<feature type="binding site" evidence="4">
    <location>
        <position position="347"/>
    </location>
    <ligand>
        <name>S-adenosyl-L-methionine</name>
        <dbReference type="ChEBI" id="CHEBI:59789"/>
    </ligand>
</feature>
<feature type="binding site" evidence="4">
    <location>
        <position position="392"/>
    </location>
    <ligand>
        <name>S-adenosyl-L-methionine</name>
        <dbReference type="ChEBI" id="CHEBI:59789"/>
    </ligand>
</feature>
<dbReference type="PROSITE" id="PS01230">
    <property type="entry name" value="TRMA_1"/>
    <property type="match status" value="1"/>
</dbReference>
<evidence type="ECO:0000313" key="7">
    <source>
        <dbReference type="EMBL" id="BBO73665.1"/>
    </source>
</evidence>
<evidence type="ECO:0000256" key="4">
    <source>
        <dbReference type="PROSITE-ProRule" id="PRU01024"/>
    </source>
</evidence>
<dbReference type="Pfam" id="PF05958">
    <property type="entry name" value="tRNA_U5-meth_tr"/>
    <property type="match status" value="1"/>
</dbReference>
<comment type="similarity">
    <text evidence="4">Belongs to the class I-like SAM-binding methyltransferase superfamily. RNA M5U methyltransferase family.</text>
</comment>
<dbReference type="PANTHER" id="PTHR11061:SF30">
    <property type="entry name" value="TRNA (URACIL(54)-C(5))-METHYLTRANSFERASE"/>
    <property type="match status" value="1"/>
</dbReference>
<protein>
    <submittedName>
        <fullName evidence="7">Putative RNA methyltransferase</fullName>
    </submittedName>
</protein>
<dbReference type="SUPFAM" id="SSF53335">
    <property type="entry name" value="S-adenosyl-L-methionine-dependent methyltransferases"/>
    <property type="match status" value="1"/>
</dbReference>
<feature type="active site" description="Nucleophile" evidence="4">
    <location>
        <position position="419"/>
    </location>
</feature>
<dbReference type="InterPro" id="IPR029063">
    <property type="entry name" value="SAM-dependent_MTases_sf"/>
</dbReference>
<keyword evidence="3 4" id="KW-0949">S-adenosyl-L-methionine</keyword>
<dbReference type="NCBIfam" id="TIGR00479">
    <property type="entry name" value="rumA"/>
    <property type="match status" value="1"/>
</dbReference>
<dbReference type="GO" id="GO:0001510">
    <property type="term" value="P:RNA methylation"/>
    <property type="evidence" value="ECO:0007669"/>
    <property type="project" value="UniProtKB-ARBA"/>
</dbReference>
<dbReference type="CDD" id="cd02440">
    <property type="entry name" value="AdoMet_MTases"/>
    <property type="match status" value="1"/>
</dbReference>
<dbReference type="InterPro" id="IPR010280">
    <property type="entry name" value="U5_MeTrfase_fam"/>
</dbReference>
<dbReference type="PROSITE" id="PS01231">
    <property type="entry name" value="TRMA_2"/>
    <property type="match status" value="1"/>
</dbReference>
<evidence type="ECO:0000256" key="3">
    <source>
        <dbReference type="ARBA" id="ARBA00022691"/>
    </source>
</evidence>
<dbReference type="FunFam" id="2.40.50.1070:FF:000003">
    <property type="entry name" value="23S rRNA (Uracil-5-)-methyltransferase RumA"/>
    <property type="match status" value="1"/>
</dbReference>
<dbReference type="EMBL" id="AP021875">
    <property type="protein sequence ID" value="BBO73665.1"/>
    <property type="molecule type" value="Genomic_DNA"/>
</dbReference>
<dbReference type="InterPro" id="IPR030390">
    <property type="entry name" value="MeTrfase_TrmA_AS"/>
</dbReference>
<dbReference type="PANTHER" id="PTHR11061">
    <property type="entry name" value="RNA M5U METHYLTRANSFERASE"/>
    <property type="match status" value="1"/>
</dbReference>
<accession>A0A5K7YYZ6</accession>
<dbReference type="RefSeq" id="WP_155302755.1">
    <property type="nucleotide sequence ID" value="NZ_AP021875.1"/>
</dbReference>
<dbReference type="Gene3D" id="2.40.50.140">
    <property type="entry name" value="Nucleic acid-binding proteins"/>
    <property type="match status" value="1"/>
</dbReference>
<dbReference type="AlphaFoldDB" id="A0A5K7YYZ6"/>
<feature type="binding site" evidence="4">
    <location>
        <position position="326"/>
    </location>
    <ligand>
        <name>S-adenosyl-L-methionine</name>
        <dbReference type="ChEBI" id="CHEBI:59789"/>
    </ligand>
</feature>
<evidence type="ECO:0000313" key="8">
    <source>
        <dbReference type="Proteomes" id="UP000427769"/>
    </source>
</evidence>
<dbReference type="Gene3D" id="2.40.50.1070">
    <property type="match status" value="1"/>
</dbReference>
<feature type="domain" description="TRAM" evidence="6">
    <location>
        <begin position="2"/>
        <end position="60"/>
    </location>
</feature>
<dbReference type="PROSITE" id="PS50926">
    <property type="entry name" value="TRAM"/>
    <property type="match status" value="1"/>
</dbReference>
<keyword evidence="8" id="KW-1185">Reference proteome</keyword>
<evidence type="ECO:0000256" key="1">
    <source>
        <dbReference type="ARBA" id="ARBA00022603"/>
    </source>
</evidence>
<evidence type="ECO:0000256" key="2">
    <source>
        <dbReference type="ARBA" id="ARBA00022679"/>
    </source>
</evidence>
<organism evidence="7 8">
    <name type="scientific">Desulfosarcina widdelii</name>
    <dbReference type="NCBI Taxonomy" id="947919"/>
    <lineage>
        <taxon>Bacteria</taxon>
        <taxon>Pseudomonadati</taxon>
        <taxon>Thermodesulfobacteriota</taxon>
        <taxon>Desulfobacteria</taxon>
        <taxon>Desulfobacterales</taxon>
        <taxon>Desulfosarcinaceae</taxon>
        <taxon>Desulfosarcina</taxon>
    </lineage>
</organism>
<evidence type="ECO:0000256" key="5">
    <source>
        <dbReference type="PROSITE-ProRule" id="PRU10015"/>
    </source>
</evidence>
<dbReference type="SUPFAM" id="SSF50249">
    <property type="entry name" value="Nucleic acid-binding proteins"/>
    <property type="match status" value="1"/>
</dbReference>
<sequence length="462" mass="52185">MTVKKKQIVECDVIDVAFGGKGLAKIDGFAVFIDQTVTGDRLAARIVRKKRNYAEAVVQELLRPSPMRVDAPCPYSGYCGGCKWQFIDYPHQLEFKRRHVSESLEHIAMMEGVRVHPTLPSERVFGYRNKMEFSCSDRRWLMPHELGTDADIGFALGLHVPGTFHKVLDTDACLLQPDTGNRILESVRRYMRQSDRPVYGLRSHEGFWRFLMLRHSVDRDRWMVNIVTASEDRDAVQPLADLLMDQFTEVVCVVNNITARRSGVAIGEREIHLAGEPVLTDRIGDFEFEISANSFFQTNTRGAGRLYETVGRYADLRGDETVVDLYCGTGTIAIWLAAKARRVIGLELVESAVADARKNCLSNGIDNCSFILGDIKDTLENIETTPDLLVIDPPRAGMHKDVLKQVCRMGPEKIVYVSCNPATMARDMLELKADYTLEEVQPVDMFPHTFHIESVARLVRKT</sequence>
<dbReference type="InterPro" id="IPR002792">
    <property type="entry name" value="TRAM_dom"/>
</dbReference>
<keyword evidence="2 4" id="KW-0808">Transferase</keyword>
<name>A0A5K7YYZ6_9BACT</name>
<evidence type="ECO:0000259" key="6">
    <source>
        <dbReference type="PROSITE" id="PS50926"/>
    </source>
</evidence>
<dbReference type="OrthoDB" id="9804590at2"/>
<dbReference type="GO" id="GO:0008173">
    <property type="term" value="F:RNA methyltransferase activity"/>
    <property type="evidence" value="ECO:0007669"/>
    <property type="project" value="InterPro"/>
</dbReference>
<dbReference type="GO" id="GO:0008757">
    <property type="term" value="F:S-adenosylmethionine-dependent methyltransferase activity"/>
    <property type="evidence" value="ECO:0007669"/>
    <property type="project" value="UniProtKB-ARBA"/>
</dbReference>
<dbReference type="KEGG" id="dwd:DSCW_10820"/>
<reference evidence="7 8" key="1">
    <citation type="submission" date="2019-11" db="EMBL/GenBank/DDBJ databases">
        <title>Comparative genomics of hydrocarbon-degrading Desulfosarcina strains.</title>
        <authorList>
            <person name="Watanabe M."/>
            <person name="Kojima H."/>
            <person name="Fukui M."/>
        </authorList>
    </citation>
    <scope>NUCLEOTIDE SEQUENCE [LARGE SCALE GENOMIC DNA]</scope>
    <source>
        <strain evidence="7 8">PP31</strain>
    </source>
</reference>
<dbReference type="InterPro" id="IPR030391">
    <property type="entry name" value="MeTrfase_TrmA_CS"/>
</dbReference>
<dbReference type="GO" id="GO:0006396">
    <property type="term" value="P:RNA processing"/>
    <property type="evidence" value="ECO:0007669"/>
    <property type="project" value="InterPro"/>
</dbReference>